<dbReference type="AlphaFoldDB" id="A0A0A8ZWL5"/>
<proteinExistence type="predicted"/>
<accession>A0A0A8ZWL5</accession>
<name>A0A0A8ZWL5_ARUDO</name>
<sequence length="29" mass="3519">MEGLKYKKELWMPQMVSIYMSNEQLQVLT</sequence>
<evidence type="ECO:0000313" key="1">
    <source>
        <dbReference type="EMBL" id="JAD43794.1"/>
    </source>
</evidence>
<protein>
    <submittedName>
        <fullName evidence="1">Uncharacterized protein</fullName>
    </submittedName>
</protein>
<reference evidence="1" key="2">
    <citation type="journal article" date="2015" name="Data Brief">
        <title>Shoot transcriptome of the giant reed, Arundo donax.</title>
        <authorList>
            <person name="Barrero R.A."/>
            <person name="Guerrero F.D."/>
            <person name="Moolhuijzen P."/>
            <person name="Goolsby J.A."/>
            <person name="Tidwell J."/>
            <person name="Bellgard S.E."/>
            <person name="Bellgard M.I."/>
        </authorList>
    </citation>
    <scope>NUCLEOTIDE SEQUENCE</scope>
    <source>
        <tissue evidence="1">Shoot tissue taken approximately 20 cm above the soil surface</tissue>
    </source>
</reference>
<organism evidence="1">
    <name type="scientific">Arundo donax</name>
    <name type="common">Giant reed</name>
    <name type="synonym">Donax arundinaceus</name>
    <dbReference type="NCBI Taxonomy" id="35708"/>
    <lineage>
        <taxon>Eukaryota</taxon>
        <taxon>Viridiplantae</taxon>
        <taxon>Streptophyta</taxon>
        <taxon>Embryophyta</taxon>
        <taxon>Tracheophyta</taxon>
        <taxon>Spermatophyta</taxon>
        <taxon>Magnoliopsida</taxon>
        <taxon>Liliopsida</taxon>
        <taxon>Poales</taxon>
        <taxon>Poaceae</taxon>
        <taxon>PACMAD clade</taxon>
        <taxon>Arundinoideae</taxon>
        <taxon>Arundineae</taxon>
        <taxon>Arundo</taxon>
    </lineage>
</organism>
<reference evidence="1" key="1">
    <citation type="submission" date="2014-09" db="EMBL/GenBank/DDBJ databases">
        <authorList>
            <person name="Magalhaes I.L.F."/>
            <person name="Oliveira U."/>
            <person name="Santos F.R."/>
            <person name="Vidigal T.H.D.A."/>
            <person name="Brescovit A.D."/>
            <person name="Santos A.J."/>
        </authorList>
    </citation>
    <scope>NUCLEOTIDE SEQUENCE</scope>
    <source>
        <tissue evidence="1">Shoot tissue taken approximately 20 cm above the soil surface</tissue>
    </source>
</reference>
<dbReference type="EMBL" id="GBRH01254101">
    <property type="protein sequence ID" value="JAD43794.1"/>
    <property type="molecule type" value="Transcribed_RNA"/>
</dbReference>